<feature type="signal peptide" evidence="2">
    <location>
        <begin position="1"/>
        <end position="26"/>
    </location>
</feature>
<proteinExistence type="predicted"/>
<accession>A0A811QKW1</accession>
<organism evidence="3 4">
    <name type="scientific">Miscanthus lutarioriparius</name>
    <dbReference type="NCBI Taxonomy" id="422564"/>
    <lineage>
        <taxon>Eukaryota</taxon>
        <taxon>Viridiplantae</taxon>
        <taxon>Streptophyta</taxon>
        <taxon>Embryophyta</taxon>
        <taxon>Tracheophyta</taxon>
        <taxon>Spermatophyta</taxon>
        <taxon>Magnoliopsida</taxon>
        <taxon>Liliopsida</taxon>
        <taxon>Poales</taxon>
        <taxon>Poaceae</taxon>
        <taxon>PACMAD clade</taxon>
        <taxon>Panicoideae</taxon>
        <taxon>Andropogonodae</taxon>
        <taxon>Andropogoneae</taxon>
        <taxon>Saccharinae</taxon>
        <taxon>Miscanthus</taxon>
    </lineage>
</organism>
<comment type="caution">
    <text evidence="3">The sequence shown here is derived from an EMBL/GenBank/DDBJ whole genome shotgun (WGS) entry which is preliminary data.</text>
</comment>
<evidence type="ECO:0000313" key="3">
    <source>
        <dbReference type="EMBL" id="CAD6256777.1"/>
    </source>
</evidence>
<feature type="region of interest" description="Disordered" evidence="1">
    <location>
        <begin position="23"/>
        <end position="141"/>
    </location>
</feature>
<keyword evidence="4" id="KW-1185">Reference proteome</keyword>
<name>A0A811QKW1_9POAL</name>
<feature type="compositionally biased region" description="Pro residues" evidence="1">
    <location>
        <begin position="104"/>
        <end position="125"/>
    </location>
</feature>
<sequence>MRNVYLTSAIFLILMIICSTTPSCQGQDQPRVAHGPRAARPPEPPFTPVPHPPKPPGSPFTPVPDPPSPPGPPFTPVPHPPGWIPPHSLLQAEQPHMVGGYRPAPRPPMPPKPPMPPRPPRPPPHSLLEAEAKSETCYHNNNKLSPTGCLQMCKKNGFESKHSYYIERQDAKCECCCPH</sequence>
<keyword evidence="2" id="KW-0732">Signal</keyword>
<reference evidence="3" key="1">
    <citation type="submission" date="2020-10" db="EMBL/GenBank/DDBJ databases">
        <authorList>
            <person name="Han B."/>
            <person name="Lu T."/>
            <person name="Zhao Q."/>
            <person name="Huang X."/>
            <person name="Zhao Y."/>
        </authorList>
    </citation>
    <scope>NUCLEOTIDE SEQUENCE</scope>
</reference>
<evidence type="ECO:0000256" key="2">
    <source>
        <dbReference type="SAM" id="SignalP"/>
    </source>
</evidence>
<protein>
    <submittedName>
        <fullName evidence="3">Uncharacterized protein</fullName>
    </submittedName>
</protein>
<evidence type="ECO:0000313" key="4">
    <source>
        <dbReference type="Proteomes" id="UP000604825"/>
    </source>
</evidence>
<gene>
    <name evidence="3" type="ORF">NCGR_LOCUS40276</name>
</gene>
<dbReference type="PRINTS" id="PR01217">
    <property type="entry name" value="PRICHEXTENSN"/>
</dbReference>
<feature type="chain" id="PRO_5032446619" evidence="2">
    <location>
        <begin position="27"/>
        <end position="179"/>
    </location>
</feature>
<evidence type="ECO:0000256" key="1">
    <source>
        <dbReference type="SAM" id="MobiDB-lite"/>
    </source>
</evidence>
<dbReference type="AlphaFoldDB" id="A0A811QKW1"/>
<feature type="compositionally biased region" description="Pro residues" evidence="1">
    <location>
        <begin position="39"/>
        <end position="84"/>
    </location>
</feature>
<dbReference type="EMBL" id="CAJGYO010000010">
    <property type="protein sequence ID" value="CAD6256777.1"/>
    <property type="molecule type" value="Genomic_DNA"/>
</dbReference>
<dbReference type="Proteomes" id="UP000604825">
    <property type="component" value="Unassembled WGS sequence"/>
</dbReference>